<evidence type="ECO:0000256" key="2">
    <source>
        <dbReference type="ARBA" id="ARBA00006896"/>
    </source>
</evidence>
<comment type="similarity">
    <text evidence="2">Belongs to the CRISPR-associated Csm2 family.</text>
</comment>
<dbReference type="KEGG" id="mmai:sS8_5541"/>
<feature type="region of interest" description="Disordered" evidence="7">
    <location>
        <begin position="1"/>
        <end position="24"/>
    </location>
</feature>
<keyword evidence="4" id="KW-0694">RNA-binding</keyword>
<comment type="function">
    <text evidence="1">This subunit may be involved in monitoring complementarity of crRNA and target RNA.</text>
</comment>
<dbReference type="RefSeq" id="WP_119632440.1">
    <property type="nucleotide sequence ID" value="NZ_AP017928.1"/>
</dbReference>
<evidence type="ECO:0000256" key="7">
    <source>
        <dbReference type="SAM" id="MobiDB-lite"/>
    </source>
</evidence>
<evidence type="ECO:0000256" key="6">
    <source>
        <dbReference type="ARBA" id="ARBA00031723"/>
    </source>
</evidence>
<evidence type="ECO:0000313" key="8">
    <source>
        <dbReference type="EMBL" id="BBA37458.1"/>
    </source>
</evidence>
<evidence type="ECO:0000256" key="1">
    <source>
        <dbReference type="ARBA" id="ARBA00003640"/>
    </source>
</evidence>
<keyword evidence="9" id="KW-1185">Reference proteome</keyword>
<evidence type="ECO:0000256" key="4">
    <source>
        <dbReference type="ARBA" id="ARBA00022884"/>
    </source>
</evidence>
<accession>A0A250L0M0</accession>
<organism evidence="8 9">
    <name type="scientific">Methylocaldum marinum</name>
    <dbReference type="NCBI Taxonomy" id="1432792"/>
    <lineage>
        <taxon>Bacteria</taxon>
        <taxon>Pseudomonadati</taxon>
        <taxon>Pseudomonadota</taxon>
        <taxon>Gammaproteobacteria</taxon>
        <taxon>Methylococcales</taxon>
        <taxon>Methylococcaceae</taxon>
        <taxon>Methylocaldum</taxon>
    </lineage>
</organism>
<dbReference type="GO" id="GO:0051607">
    <property type="term" value="P:defense response to virus"/>
    <property type="evidence" value="ECO:0007669"/>
    <property type="project" value="UniProtKB-KW"/>
</dbReference>
<dbReference type="OrthoDB" id="9803002at2"/>
<dbReference type="NCBIfam" id="TIGR01870">
    <property type="entry name" value="cas_TM1810_Csm2"/>
    <property type="match status" value="1"/>
</dbReference>
<evidence type="ECO:0000256" key="5">
    <source>
        <dbReference type="ARBA" id="ARBA00023118"/>
    </source>
</evidence>
<evidence type="ECO:0000313" key="9">
    <source>
        <dbReference type="Proteomes" id="UP000266313"/>
    </source>
</evidence>
<dbReference type="AlphaFoldDB" id="A0A250L0M0"/>
<sequence length="174" mass="20445">MSYYDKSRPQQSGGRQNQDRGPSRELEEILKQIDVANPNGDLFDATAERAAEEIAKSAKASKRDKNKSTQLRRFYDEIVMWDQRIRQLKEDERIRIYGTQYLPLIKMLNAKAAYAESRELIDQNFLTLLRHGLRQLEPDKPEAFKNFKLFMEAFMGFYKLYGPKYQDATARQSH</sequence>
<name>A0A250L0M0_9GAMM</name>
<proteinExistence type="inferred from homology"/>
<dbReference type="GO" id="GO:0003723">
    <property type="term" value="F:RNA binding"/>
    <property type="evidence" value="ECO:0007669"/>
    <property type="project" value="UniProtKB-KW"/>
</dbReference>
<dbReference type="Proteomes" id="UP000266313">
    <property type="component" value="Chromosome"/>
</dbReference>
<protein>
    <recommendedName>
        <fullName evidence="3">CRISPR system Cms protein Csm2</fullName>
    </recommendedName>
    <alternativeName>
        <fullName evidence="6">CRISPR type III A-associated protein Csm2</fullName>
    </alternativeName>
</protein>
<keyword evidence="5" id="KW-0051">Antiviral defense</keyword>
<dbReference type="InterPro" id="IPR010149">
    <property type="entry name" value="CRISPR-assoc_prot_Csm2_III-A"/>
</dbReference>
<reference evidence="8 9" key="1">
    <citation type="submission" date="2016-12" db="EMBL/GenBank/DDBJ databases">
        <title>Genome sequencing of Methylocaldum marinum.</title>
        <authorList>
            <person name="Takeuchi M."/>
            <person name="Kamagata Y."/>
            <person name="Hiraoka S."/>
            <person name="Oshima K."/>
            <person name="Hattori M."/>
            <person name="Iwasaki W."/>
        </authorList>
    </citation>
    <scope>NUCLEOTIDE SEQUENCE [LARGE SCALE GENOMIC DNA]</scope>
    <source>
        <strain evidence="8 9">S8</strain>
    </source>
</reference>
<dbReference type="EMBL" id="AP017928">
    <property type="protein sequence ID" value="BBA37458.1"/>
    <property type="molecule type" value="Genomic_DNA"/>
</dbReference>
<evidence type="ECO:0000256" key="3">
    <source>
        <dbReference type="ARBA" id="ARBA00016118"/>
    </source>
</evidence>
<gene>
    <name evidence="8" type="ORF">sS8_5541</name>
</gene>
<dbReference type="Pfam" id="PF03750">
    <property type="entry name" value="Csm2_III-A"/>
    <property type="match status" value="1"/>
</dbReference>